<proteinExistence type="predicted"/>
<dbReference type="PROSITE" id="PS50181">
    <property type="entry name" value="FBOX"/>
    <property type="match status" value="1"/>
</dbReference>
<reference evidence="2 3" key="1">
    <citation type="submission" date="2016-07" db="EMBL/GenBank/DDBJ databases">
        <title>Pervasive Adenine N6-methylation of Active Genes in Fungi.</title>
        <authorList>
            <consortium name="DOE Joint Genome Institute"/>
            <person name="Mondo S.J."/>
            <person name="Dannebaum R.O."/>
            <person name="Kuo R.C."/>
            <person name="Labutti K."/>
            <person name="Haridas S."/>
            <person name="Kuo A."/>
            <person name="Salamov A."/>
            <person name="Ahrendt S.R."/>
            <person name="Lipzen A."/>
            <person name="Sullivan W."/>
            <person name="Andreopoulos W.B."/>
            <person name="Clum A."/>
            <person name="Lindquist E."/>
            <person name="Daum C."/>
            <person name="Ramamoorthy G.K."/>
            <person name="Gryganskyi A."/>
            <person name="Culley D."/>
            <person name="Magnuson J.K."/>
            <person name="James T.Y."/>
            <person name="O'Malley M.A."/>
            <person name="Stajich J.E."/>
            <person name="Spatafora J.W."/>
            <person name="Visel A."/>
            <person name="Grigoriev I.V."/>
        </authorList>
    </citation>
    <scope>NUCLEOTIDE SEQUENCE [LARGE SCALE GENOMIC DNA]</scope>
    <source>
        <strain evidence="2 3">CBS 115471</strain>
    </source>
</reference>
<evidence type="ECO:0000259" key="1">
    <source>
        <dbReference type="PROSITE" id="PS50181"/>
    </source>
</evidence>
<organism evidence="2 3">
    <name type="scientific">Clohesyomyces aquaticus</name>
    <dbReference type="NCBI Taxonomy" id="1231657"/>
    <lineage>
        <taxon>Eukaryota</taxon>
        <taxon>Fungi</taxon>
        <taxon>Dikarya</taxon>
        <taxon>Ascomycota</taxon>
        <taxon>Pezizomycotina</taxon>
        <taxon>Dothideomycetes</taxon>
        <taxon>Pleosporomycetidae</taxon>
        <taxon>Pleosporales</taxon>
        <taxon>Lindgomycetaceae</taxon>
        <taxon>Clohesyomyces</taxon>
    </lineage>
</organism>
<evidence type="ECO:0000313" key="3">
    <source>
        <dbReference type="Proteomes" id="UP000193144"/>
    </source>
</evidence>
<dbReference type="EMBL" id="MCFA01000145">
    <property type="protein sequence ID" value="ORY03585.1"/>
    <property type="molecule type" value="Genomic_DNA"/>
</dbReference>
<protein>
    <recommendedName>
        <fullName evidence="1">F-box domain-containing protein</fullName>
    </recommendedName>
</protein>
<dbReference type="AlphaFoldDB" id="A0A1Y1Z180"/>
<comment type="caution">
    <text evidence="2">The sequence shown here is derived from an EMBL/GenBank/DDBJ whole genome shotgun (WGS) entry which is preliminary data.</text>
</comment>
<keyword evidence="3" id="KW-1185">Reference proteome</keyword>
<name>A0A1Y1Z180_9PLEO</name>
<sequence>MSASIQVLPAELTTKIGSYLSRSDILALRLVSKNSYANLLQSTTINASAHGLEKLRYITSDPLLERKPRAIVIRITGVIGESDDCDQGCEEESFPPFGNPENDTRRRARAAKEIAPEVSKFKTLSGLMCIHLSQLPNLKDITLEPNARDDGDHPVLTEALFGVFCRRLADSIPGLNPKLSPGLSPNTNSIALHFSIWGPPAFREAVSFGPGKFEVLFPEALKRALKTRTLHPGRIVDAPDDLLRAVNAAPIHTLILDRARVFELSAYGDDIPSLVGTVNRLRYPMLSRLVVLSGEDQNDRTQEVQVNGPKLTRLILGQQSRAVCRNCISWGPLMDILGNHASTVAELEIGDLKYKSHHWVEFFTILGEMPKLEMLTIEGLGYQVNCH</sequence>
<dbReference type="Proteomes" id="UP000193144">
    <property type="component" value="Unassembled WGS sequence"/>
</dbReference>
<accession>A0A1Y1Z180</accession>
<gene>
    <name evidence="2" type="ORF">BCR34DRAFT_617765</name>
</gene>
<evidence type="ECO:0000313" key="2">
    <source>
        <dbReference type="EMBL" id="ORY03585.1"/>
    </source>
</evidence>
<dbReference type="InterPro" id="IPR001810">
    <property type="entry name" value="F-box_dom"/>
</dbReference>
<feature type="domain" description="F-box" evidence="1">
    <location>
        <begin position="2"/>
        <end position="52"/>
    </location>
</feature>